<dbReference type="PANTHER" id="PTHR43330">
    <property type="entry name" value="METHIONINE AMINOPEPTIDASE"/>
    <property type="match status" value="1"/>
</dbReference>
<evidence type="ECO:0000313" key="1">
    <source>
        <dbReference type="EMBL" id="KAJ8900345.1"/>
    </source>
</evidence>
<accession>A0AAV8UCX4</accession>
<dbReference type="Proteomes" id="UP001159364">
    <property type="component" value="Linkage Group LG08"/>
</dbReference>
<dbReference type="EMBL" id="JAIWQS010000008">
    <property type="protein sequence ID" value="KAJ8900345.1"/>
    <property type="molecule type" value="Genomic_DNA"/>
</dbReference>
<proteinExistence type="predicted"/>
<sequence length="137" mass="15489">MVRLQKPRLKFSQRTSTFTPVESCLLHYCNFLSKYFRPYSISTKRIAPDNIDKPDWAIDGIPKIEPNSDLQHVVEENARKLSSKLSSSSLQLFKIAREVLDAAAQFIRLGVTTDEIDRFVHKATIAAGIFITSSSKS</sequence>
<dbReference type="AlphaFoldDB" id="A0AAV8UCX4"/>
<gene>
    <name evidence="1" type="ORF">K2173_024985</name>
</gene>
<comment type="caution">
    <text evidence="1">The sequence shown here is derived from an EMBL/GenBank/DDBJ whole genome shotgun (WGS) entry which is preliminary data.</text>
</comment>
<dbReference type="Gene3D" id="3.90.230.10">
    <property type="entry name" value="Creatinase/methionine aminopeptidase superfamily"/>
    <property type="match status" value="1"/>
</dbReference>
<dbReference type="InterPro" id="IPR036005">
    <property type="entry name" value="Creatinase/aminopeptidase-like"/>
</dbReference>
<name>A0AAV8UCX4_9ROSI</name>
<keyword evidence="2" id="KW-1185">Reference proteome</keyword>
<dbReference type="PANTHER" id="PTHR43330:SF7">
    <property type="entry name" value="METHIONINE AMINOPEPTIDASE 1"/>
    <property type="match status" value="1"/>
</dbReference>
<reference evidence="1 2" key="1">
    <citation type="submission" date="2021-09" db="EMBL/GenBank/DDBJ databases">
        <title>Genomic insights and catalytic innovation underlie evolution of tropane alkaloids biosynthesis.</title>
        <authorList>
            <person name="Wang Y.-J."/>
            <person name="Tian T."/>
            <person name="Huang J.-P."/>
            <person name="Huang S.-X."/>
        </authorList>
    </citation>
    <scope>NUCLEOTIDE SEQUENCE [LARGE SCALE GENOMIC DNA]</scope>
    <source>
        <strain evidence="1">KIB-2018</strain>
        <tissue evidence="1">Leaf</tissue>
    </source>
</reference>
<evidence type="ECO:0000313" key="2">
    <source>
        <dbReference type="Proteomes" id="UP001159364"/>
    </source>
</evidence>
<dbReference type="SUPFAM" id="SSF55920">
    <property type="entry name" value="Creatinase/aminopeptidase"/>
    <property type="match status" value="1"/>
</dbReference>
<organism evidence="1 2">
    <name type="scientific">Erythroxylum novogranatense</name>
    <dbReference type="NCBI Taxonomy" id="1862640"/>
    <lineage>
        <taxon>Eukaryota</taxon>
        <taxon>Viridiplantae</taxon>
        <taxon>Streptophyta</taxon>
        <taxon>Embryophyta</taxon>
        <taxon>Tracheophyta</taxon>
        <taxon>Spermatophyta</taxon>
        <taxon>Magnoliopsida</taxon>
        <taxon>eudicotyledons</taxon>
        <taxon>Gunneridae</taxon>
        <taxon>Pentapetalae</taxon>
        <taxon>rosids</taxon>
        <taxon>fabids</taxon>
        <taxon>Malpighiales</taxon>
        <taxon>Erythroxylaceae</taxon>
        <taxon>Erythroxylum</taxon>
    </lineage>
</organism>
<protein>
    <submittedName>
        <fullName evidence="1">Uncharacterized protein</fullName>
    </submittedName>
</protein>
<dbReference type="GO" id="GO:0005829">
    <property type="term" value="C:cytosol"/>
    <property type="evidence" value="ECO:0007669"/>
    <property type="project" value="TreeGrafter"/>
</dbReference>
<dbReference type="GO" id="GO:0070006">
    <property type="term" value="F:metalloaminopeptidase activity"/>
    <property type="evidence" value="ECO:0007669"/>
    <property type="project" value="TreeGrafter"/>
</dbReference>